<dbReference type="AlphaFoldDB" id="A0A2H0R910"/>
<evidence type="ECO:0000313" key="2">
    <source>
        <dbReference type="EMBL" id="PIR43022.1"/>
    </source>
</evidence>
<dbReference type="EMBL" id="PCXU01000043">
    <property type="protein sequence ID" value="PIR43022.1"/>
    <property type="molecule type" value="Genomic_DNA"/>
</dbReference>
<sequence>MKRLKTILTGLFIISLYFLTKGSVYAASTCSQCITGSFNAGGSSNGCPNLKIAKPDSGESYIRFEDGGGYYDKAEVQRWVGKFPTDKPIYFMPMNEPNLEGWTDQQVLERIIDWSNLIPSNVTIVIPPYAHGEGVVIQDALARQTALLQSIRNARNNGDIPLNVNFELGANVYAGLNDPVAGAEQVIMAHTQLISEFNDFLSGLMISELGIVAHPWVVNGCLSVDQWMAGTAALMESMYDTTNGIGAALPPGTVSFSGLLKGDQTPVNYDCSTGTASYNGISIDQNLVQQALNGELASGLDPNKCTIPQEDLKQYLTCEDPKIGSGVPACETCDGTAEFPIEDKRTIWNTVTDYITDALGNIIEHVSTSFAKNIFPQKYRVQVQVAENKGPVTPLNQQNCEITGFNPNKEESSIAYMAGCYFDDGLNLKQVDTDSTGNFGIPNTFVALPPGNIPTQQDIQNCMDTKTRQQVKINNAEGPIDVAQERIWCALQFISPIANSIWSIPNQNQVSFTPPPGLTMADYISPALAKQREEYVAFNTKELNSKNYSYEQDFDIAMNAVQERRLKNSVDYANSQLVDNPYNIQLTADLLNITADIPACPNPKKLSQKDVCSVADYYKNRTTYVTTKDPLPDKECSGNIDCVPSDPTTFNHPTLVTYDYYGGRDVSPGGGYESVTGSDILIKNYSGSVSQNNSKIKLVATTDTLSSIADTNAGFIPLAESLALAMLPPKEKVAKNKQPTFQDIYNVENLDQKSSSRIDFKLAKIGGKGEFVNTQPELYMPSDKGRACAQTITTSLGSAPGELDKGLEGKIKGCFKDETSVPDTPSYCGVSNKTITNFSGNYTVTKGGDREGGGSSVEANIADIVDPTSPLKLKLAVRYVDGAVLITTNSIAGFNP</sequence>
<keyword evidence="1" id="KW-0732">Signal</keyword>
<reference evidence="2 3" key="1">
    <citation type="submission" date="2017-09" db="EMBL/GenBank/DDBJ databases">
        <title>Depth-based differentiation of microbial function through sediment-hosted aquifers and enrichment of novel symbionts in the deep terrestrial subsurface.</title>
        <authorList>
            <person name="Probst A.J."/>
            <person name="Ladd B."/>
            <person name="Jarett J.K."/>
            <person name="Geller-Mcgrath D.E."/>
            <person name="Sieber C.M."/>
            <person name="Emerson J.B."/>
            <person name="Anantharaman K."/>
            <person name="Thomas B.C."/>
            <person name="Malmstrom R."/>
            <person name="Stieglmeier M."/>
            <person name="Klingl A."/>
            <person name="Woyke T."/>
            <person name="Ryan C.M."/>
            <person name="Banfield J.F."/>
        </authorList>
    </citation>
    <scope>NUCLEOTIDE SEQUENCE [LARGE SCALE GENOMIC DNA]</scope>
    <source>
        <strain evidence="2">CG10_big_fil_rev_8_21_14_0_10_32_10</strain>
    </source>
</reference>
<feature type="signal peptide" evidence="1">
    <location>
        <begin position="1"/>
        <end position="26"/>
    </location>
</feature>
<proteinExistence type="predicted"/>
<name>A0A2H0R910_UNCKA</name>
<comment type="caution">
    <text evidence="2">The sequence shown here is derived from an EMBL/GenBank/DDBJ whole genome shotgun (WGS) entry which is preliminary data.</text>
</comment>
<evidence type="ECO:0000256" key="1">
    <source>
        <dbReference type="SAM" id="SignalP"/>
    </source>
</evidence>
<accession>A0A2H0R910</accession>
<organism evidence="2 3">
    <name type="scientific">candidate division WWE3 bacterium CG10_big_fil_rev_8_21_14_0_10_32_10</name>
    <dbReference type="NCBI Taxonomy" id="1975090"/>
    <lineage>
        <taxon>Bacteria</taxon>
        <taxon>Katanobacteria</taxon>
    </lineage>
</organism>
<feature type="non-terminal residue" evidence="2">
    <location>
        <position position="896"/>
    </location>
</feature>
<evidence type="ECO:0000313" key="3">
    <source>
        <dbReference type="Proteomes" id="UP000230214"/>
    </source>
</evidence>
<dbReference type="Proteomes" id="UP000230214">
    <property type="component" value="Unassembled WGS sequence"/>
</dbReference>
<feature type="chain" id="PRO_5013917179" evidence="1">
    <location>
        <begin position="27"/>
        <end position="896"/>
    </location>
</feature>
<gene>
    <name evidence="2" type="ORF">COV24_04835</name>
</gene>
<protein>
    <submittedName>
        <fullName evidence="2">Uncharacterized protein</fullName>
    </submittedName>
</protein>